<evidence type="ECO:0000313" key="11">
    <source>
        <dbReference type="EnsemblPlants" id="AUR62031732-RA:cds"/>
    </source>
</evidence>
<dbReference type="InterPro" id="IPR002182">
    <property type="entry name" value="NB-ARC"/>
</dbReference>
<evidence type="ECO:0000256" key="2">
    <source>
        <dbReference type="ARBA" id="ARBA00022737"/>
    </source>
</evidence>
<dbReference type="GO" id="GO:0005524">
    <property type="term" value="F:ATP binding"/>
    <property type="evidence" value="ECO:0007669"/>
    <property type="project" value="UniProtKB-KW"/>
</dbReference>
<evidence type="ECO:0000313" key="12">
    <source>
        <dbReference type="Proteomes" id="UP000596660"/>
    </source>
</evidence>
<protein>
    <submittedName>
        <fullName evidence="11">Uncharacterized protein</fullName>
    </submittedName>
</protein>
<dbReference type="Pfam" id="PF00931">
    <property type="entry name" value="NB-ARC"/>
    <property type="match status" value="1"/>
</dbReference>
<keyword evidence="1" id="KW-0433">Leucine-rich repeat</keyword>
<evidence type="ECO:0000256" key="4">
    <source>
        <dbReference type="ARBA" id="ARBA00022821"/>
    </source>
</evidence>
<dbReference type="GO" id="GO:0006952">
    <property type="term" value="P:defense response"/>
    <property type="evidence" value="ECO:0007669"/>
    <property type="project" value="UniProtKB-KW"/>
</dbReference>
<dbReference type="Gene3D" id="1.10.8.430">
    <property type="entry name" value="Helical domain of apoptotic protease-activating factors"/>
    <property type="match status" value="1"/>
</dbReference>
<accession>A0A803MLC0</accession>
<reference evidence="11" key="2">
    <citation type="submission" date="2021-03" db="UniProtKB">
        <authorList>
            <consortium name="EnsemblPlants"/>
        </authorList>
    </citation>
    <scope>IDENTIFICATION</scope>
</reference>
<dbReference type="SUPFAM" id="SSF52058">
    <property type="entry name" value="L domain-like"/>
    <property type="match status" value="2"/>
</dbReference>
<dbReference type="PANTHER" id="PTHR36766">
    <property type="entry name" value="PLANT BROAD-SPECTRUM MILDEW RESISTANCE PROTEIN RPW8"/>
    <property type="match status" value="1"/>
</dbReference>
<feature type="coiled-coil region" evidence="6">
    <location>
        <begin position="43"/>
        <end position="97"/>
    </location>
</feature>
<dbReference type="Pfam" id="PF25019">
    <property type="entry name" value="LRR_R13L1-DRL21"/>
    <property type="match status" value="1"/>
</dbReference>
<name>A0A803MLC0_CHEQI</name>
<evidence type="ECO:0000259" key="10">
    <source>
        <dbReference type="Pfam" id="PF25019"/>
    </source>
</evidence>
<dbReference type="InterPro" id="IPR032675">
    <property type="entry name" value="LRR_dom_sf"/>
</dbReference>
<dbReference type="Gene3D" id="1.20.5.4130">
    <property type="match status" value="1"/>
</dbReference>
<dbReference type="RefSeq" id="XP_021762390.1">
    <property type="nucleotide sequence ID" value="XM_021906698.1"/>
</dbReference>
<dbReference type="Gramene" id="AUR62031732-RA">
    <property type="protein sequence ID" value="AUR62031732-RA:cds"/>
    <property type="gene ID" value="AUR62031732"/>
</dbReference>
<dbReference type="InterPro" id="IPR041118">
    <property type="entry name" value="Rx_N"/>
</dbReference>
<dbReference type="InterPro" id="IPR027417">
    <property type="entry name" value="P-loop_NTPase"/>
</dbReference>
<dbReference type="InterPro" id="IPR042197">
    <property type="entry name" value="Apaf_helical"/>
</dbReference>
<evidence type="ECO:0000256" key="3">
    <source>
        <dbReference type="ARBA" id="ARBA00022741"/>
    </source>
</evidence>
<evidence type="ECO:0000259" key="9">
    <source>
        <dbReference type="Pfam" id="PF23559"/>
    </source>
</evidence>
<dbReference type="Proteomes" id="UP000596660">
    <property type="component" value="Unplaced"/>
</dbReference>
<evidence type="ECO:0000256" key="1">
    <source>
        <dbReference type="ARBA" id="ARBA00022614"/>
    </source>
</evidence>
<dbReference type="InterPro" id="IPR058922">
    <property type="entry name" value="WHD_DRP"/>
</dbReference>
<feature type="domain" description="NB-ARC" evidence="7">
    <location>
        <begin position="214"/>
        <end position="385"/>
    </location>
</feature>
<keyword evidence="6" id="KW-0175">Coiled coil</keyword>
<gene>
    <name evidence="11" type="primary">LOC110727145</name>
</gene>
<dbReference type="PRINTS" id="PR00364">
    <property type="entry name" value="DISEASERSIST"/>
</dbReference>
<dbReference type="EnsemblPlants" id="AUR62031732-RA">
    <property type="protein sequence ID" value="AUR62031732-RA:cds"/>
    <property type="gene ID" value="AUR62031732"/>
</dbReference>
<keyword evidence="12" id="KW-1185">Reference proteome</keyword>
<dbReference type="SMR" id="A0A803MLC0"/>
<dbReference type="Gene3D" id="3.40.50.300">
    <property type="entry name" value="P-loop containing nucleotide triphosphate hydrolases"/>
    <property type="match status" value="1"/>
</dbReference>
<keyword evidence="4" id="KW-0611">Plant defense</keyword>
<proteinExistence type="predicted"/>
<feature type="domain" description="Disease resistance N-terminal" evidence="8">
    <location>
        <begin position="8"/>
        <end position="103"/>
    </location>
</feature>
<feature type="domain" description="R13L1/DRL21-like LRR repeat region" evidence="10">
    <location>
        <begin position="704"/>
        <end position="831"/>
    </location>
</feature>
<keyword evidence="5" id="KW-0067">ATP-binding</keyword>
<dbReference type="Gene3D" id="3.80.10.10">
    <property type="entry name" value="Ribonuclease Inhibitor"/>
    <property type="match status" value="3"/>
</dbReference>
<keyword evidence="2" id="KW-0677">Repeat</keyword>
<evidence type="ECO:0000256" key="5">
    <source>
        <dbReference type="ARBA" id="ARBA00022840"/>
    </source>
</evidence>
<dbReference type="KEGG" id="cqi:110727145"/>
<keyword evidence="3" id="KW-0547">Nucleotide-binding</keyword>
<dbReference type="RefSeq" id="XP_021762388.1">
    <property type="nucleotide sequence ID" value="XM_021906696.1"/>
</dbReference>
<dbReference type="RefSeq" id="XP_021762389.1">
    <property type="nucleotide sequence ID" value="XM_021906697.1"/>
</dbReference>
<dbReference type="PANTHER" id="PTHR36766:SF51">
    <property type="entry name" value="DISEASE RESISTANCE RPP13-LIKE PROTEIN 1"/>
    <property type="match status" value="1"/>
</dbReference>
<reference evidence="11" key="1">
    <citation type="journal article" date="2017" name="Nature">
        <title>The genome of Chenopodium quinoa.</title>
        <authorList>
            <person name="Jarvis D.E."/>
            <person name="Ho Y.S."/>
            <person name="Lightfoot D.J."/>
            <person name="Schmoeckel S.M."/>
            <person name="Li B."/>
            <person name="Borm T.J.A."/>
            <person name="Ohyanagi H."/>
            <person name="Mineta K."/>
            <person name="Michell C.T."/>
            <person name="Saber N."/>
            <person name="Kharbatia N.M."/>
            <person name="Rupper R.R."/>
            <person name="Sharp A.R."/>
            <person name="Dally N."/>
            <person name="Boughton B.A."/>
            <person name="Woo Y.H."/>
            <person name="Gao G."/>
            <person name="Schijlen E.G.W.M."/>
            <person name="Guo X."/>
            <person name="Momin A.A."/>
            <person name="Negrao S."/>
            <person name="Al-Babili S."/>
            <person name="Gehring C."/>
            <person name="Roessner U."/>
            <person name="Jung C."/>
            <person name="Murphy K."/>
            <person name="Arold S.T."/>
            <person name="Gojobori T."/>
            <person name="van der Linden C.G."/>
            <person name="van Loo E.N."/>
            <person name="Jellen E.N."/>
            <person name="Maughan P.J."/>
            <person name="Tester M."/>
        </authorList>
    </citation>
    <scope>NUCLEOTIDE SEQUENCE [LARGE SCALE GENOMIC DNA]</scope>
    <source>
        <strain evidence="11">cv. PI 614886</strain>
    </source>
</reference>
<sequence length="1315" mass="148983">MAVVEMVVSAMFKEVLDKLVSEGVKQFMKLLNKGKNSKNKINIEDWKNELEMIEAVLSDAERKQCDEQHGAAIRLWLENLQDLAFDLEDLLDDFALEALKMNQGNNGDFDAHHFKKNARGCLSTSFHNMVGSVLACGCSTTRQIGYSGPDFSSRIAEISNALNKIQTRVPTLGLISNNLRLPTYAVEVQQRKTPETSSLISEPHVYGRNGRKKDIICQLLEDKPSYENYVVIPIVGMGGIGKTTLAQYVYNDKEVKTHFALKAWVCISDVFDAKRITNDIINSATQGNFDCSNLNQAQEKLQQVLKDNKFLIVLDDVWSENYEEWNQLQIPFLGAPRGSRVIVTTRKEVTARVMNNLCPNTIIHLERLSGEYCWSIFQQHVNTMHSDLAERRDDIIRKCDGLPLAAKALGGLLRKTVEKSQRQRIIDSNIWSKTCEVLPVLWLSYHHLPSLLKCLFAYCSVFPKDYQFKEMEIIRLWMAQGFLPDNTTNERMEDIGHDYFNDLVSRSLFEKSPYGHGMFIMHDLIHDVAQFAAGNLCNILDGTDTQMDFRRTRHLFITKHVQTLGNQIMASQLRTLLCKYGLKMDYSDFFNKIRYIRTLFLYSDEIEALPECIGDLKHLRYLSLEFRRIKELPLSINDLWNLQTLCLKRCFDLEKVPCIESLGKLRHLYINDSFLKEMPLGIGKLTNLQTLETFVLAGGGGSKIRELGKLNQLRGRLIIKSGLENVTEVEDAEEAQLCKKEHLDGLSLEWGTCSDEVDDKTRRDVLEKLRPHTSIKECELDGYMGLTFPSWLGDSSFINMVDIQLKKCHKCEWLPPLGNLPSLKSLLIYDMNGIKEVGLEFYGNCSTLTFPSLKSLGVWSVKSWEKWVHPVVDNNKAFPNLEELSIIDCPSLQGDLPPHLPSIRRLEIYGVEQLQSLELKNSSSSTSHLEKVIVKECKSMVSIGQIPLTLKSLSIDNCEKLGYVEFDEQSTKLSRGSDNEKGLRSEESIGVSSKAALELPLLTELSIQRCPSLISLQQSLLLPALQRLRLNECENMEKLPGELHNITSLQRLIIKNCPKIHSLAEGGLPRNLTSLKIVEVNIKQAVSEWELQLLHYHDILMPKNVGSSTDSVECIPYQHLSLHSSLSWLAIKSFQNFKTISFNGNTLPNLTILSVDDCPELHNFPEGGLPTNLTDLEIRGTKIDKPIKEWGLHLLTSLEFLILENVGSCVDTLESISYPDFPSSLFRLTIKSFQNLKTICCSTLPRLRYMDINSCPKLESFGDNGLPPHIRVQIKECDMIEQQLTSDPDGLIETKNGRYSVPLCGSLPSSAETTC</sequence>
<dbReference type="GeneID" id="110727145"/>
<dbReference type="InterPro" id="IPR056789">
    <property type="entry name" value="LRR_R13L1-DRL21"/>
</dbReference>
<dbReference type="FunFam" id="3.40.50.300:FF:001091">
    <property type="entry name" value="Probable disease resistance protein At1g61300"/>
    <property type="match status" value="1"/>
</dbReference>
<dbReference type="GO" id="GO:0043531">
    <property type="term" value="F:ADP binding"/>
    <property type="evidence" value="ECO:0007669"/>
    <property type="project" value="InterPro"/>
</dbReference>
<organism evidence="11 12">
    <name type="scientific">Chenopodium quinoa</name>
    <name type="common">Quinoa</name>
    <dbReference type="NCBI Taxonomy" id="63459"/>
    <lineage>
        <taxon>Eukaryota</taxon>
        <taxon>Viridiplantae</taxon>
        <taxon>Streptophyta</taxon>
        <taxon>Embryophyta</taxon>
        <taxon>Tracheophyta</taxon>
        <taxon>Spermatophyta</taxon>
        <taxon>Magnoliopsida</taxon>
        <taxon>eudicotyledons</taxon>
        <taxon>Gunneridae</taxon>
        <taxon>Pentapetalae</taxon>
        <taxon>Caryophyllales</taxon>
        <taxon>Chenopodiaceae</taxon>
        <taxon>Chenopodioideae</taxon>
        <taxon>Atripliceae</taxon>
        <taxon>Chenopodium</taxon>
    </lineage>
</organism>
<evidence type="ECO:0000259" key="8">
    <source>
        <dbReference type="Pfam" id="PF18052"/>
    </source>
</evidence>
<dbReference type="InterPro" id="IPR036388">
    <property type="entry name" value="WH-like_DNA-bd_sf"/>
</dbReference>
<dbReference type="Pfam" id="PF23559">
    <property type="entry name" value="WHD_DRP"/>
    <property type="match status" value="1"/>
</dbReference>
<dbReference type="OMA" id="FFQHARI"/>
<feature type="domain" description="Disease resistance protein winged helix" evidence="9">
    <location>
        <begin position="461"/>
        <end position="529"/>
    </location>
</feature>
<evidence type="ECO:0000259" key="7">
    <source>
        <dbReference type="Pfam" id="PF00931"/>
    </source>
</evidence>
<dbReference type="Pfam" id="PF18052">
    <property type="entry name" value="Rx_N"/>
    <property type="match status" value="1"/>
</dbReference>
<evidence type="ECO:0000256" key="6">
    <source>
        <dbReference type="SAM" id="Coils"/>
    </source>
</evidence>
<dbReference type="SUPFAM" id="SSF52540">
    <property type="entry name" value="P-loop containing nucleoside triphosphate hydrolases"/>
    <property type="match status" value="1"/>
</dbReference>
<dbReference type="Gene3D" id="1.10.10.10">
    <property type="entry name" value="Winged helix-like DNA-binding domain superfamily/Winged helix DNA-binding domain"/>
    <property type="match status" value="1"/>
</dbReference>
<dbReference type="GO" id="GO:0051707">
    <property type="term" value="P:response to other organism"/>
    <property type="evidence" value="ECO:0007669"/>
    <property type="project" value="UniProtKB-ARBA"/>
</dbReference>